<dbReference type="SUPFAM" id="SSF49899">
    <property type="entry name" value="Concanavalin A-like lectins/glucanases"/>
    <property type="match status" value="1"/>
</dbReference>
<comment type="caution">
    <text evidence="1">The sequence shown here is derived from an EMBL/GenBank/DDBJ whole genome shotgun (WGS) entry which is preliminary data.</text>
</comment>
<organism evidence="1 2">
    <name type="scientific">Citrobacter sedlakii</name>
    <dbReference type="NCBI Taxonomy" id="67826"/>
    <lineage>
        <taxon>Bacteria</taxon>
        <taxon>Pseudomonadati</taxon>
        <taxon>Pseudomonadota</taxon>
        <taxon>Gammaproteobacteria</taxon>
        <taxon>Enterobacterales</taxon>
        <taxon>Enterobacteriaceae</taxon>
        <taxon>Citrobacter</taxon>
        <taxon>Citrobacter freundii complex</taxon>
    </lineage>
</organism>
<reference evidence="1 2" key="1">
    <citation type="submission" date="2020-11" db="EMBL/GenBank/DDBJ databases">
        <title>Enhanced detection system for hospital associated transmission using whole genome sequencing surveillance.</title>
        <authorList>
            <person name="Harrison L.H."/>
            <person name="Van Tyne D."/>
            <person name="Marsh J.W."/>
            <person name="Griffith M.P."/>
            <person name="Snyder D.J."/>
            <person name="Cooper V.S."/>
            <person name="Mustapha M."/>
        </authorList>
    </citation>
    <scope>NUCLEOTIDE SEQUENCE [LARGE SCALE GENOMIC DNA]</scope>
    <source>
        <strain evidence="1 2">CB00117</strain>
    </source>
</reference>
<proteinExistence type="predicted"/>
<dbReference type="EMBL" id="JADWND010000028">
    <property type="protein sequence ID" value="MBJ8383851.1"/>
    <property type="molecule type" value="Genomic_DNA"/>
</dbReference>
<dbReference type="PANTHER" id="PTHR35332:SF2">
    <property type="entry name" value="REGULATION OF ENOLASE PROTEIN 1"/>
    <property type="match status" value="1"/>
</dbReference>
<evidence type="ECO:0000313" key="2">
    <source>
        <dbReference type="Proteomes" id="UP000746649"/>
    </source>
</evidence>
<dbReference type="Proteomes" id="UP000746649">
    <property type="component" value="Unassembled WGS sequence"/>
</dbReference>
<protein>
    <submittedName>
        <fullName evidence="1">DUF1349 domain-containing protein</fullName>
    </submittedName>
</protein>
<dbReference type="Gene3D" id="2.60.120.200">
    <property type="match status" value="1"/>
</dbReference>
<keyword evidence="2" id="KW-1185">Reference proteome</keyword>
<dbReference type="InterPro" id="IPR013320">
    <property type="entry name" value="ConA-like_dom_sf"/>
</dbReference>
<dbReference type="PANTHER" id="PTHR35332">
    <property type="entry name" value="REGULATION OF ENOLASE PROTEIN 1"/>
    <property type="match status" value="1"/>
</dbReference>
<sequence>MAMNHLSHDNISLLQPSEGSVWNIDTLSRKIAVRALPYSDIFIDPGRGTSQVTSASRCNAATLLRPAPGGDFQFRSTVKVEFGNTFDAGVLLLYVNERSWAKLCFEYSPEREPMVVSVVNNGYTSDDANAFTVSGQEVHLRISRKDNVFAFHASLDGQKWIFVRAFPLDVLNDAEQILHIGFEAQAPNASGCEVEFSDFALVSGNVPDFRSGK</sequence>
<accession>A0ABS0ZYI0</accession>
<gene>
    <name evidence="1" type="ORF">I6M88_23270</name>
</gene>
<dbReference type="Pfam" id="PF07081">
    <property type="entry name" value="DUF1349"/>
    <property type="match status" value="1"/>
</dbReference>
<evidence type="ECO:0000313" key="1">
    <source>
        <dbReference type="EMBL" id="MBJ8383851.1"/>
    </source>
</evidence>
<dbReference type="InterPro" id="IPR009784">
    <property type="entry name" value="DUF1349"/>
</dbReference>
<name>A0ABS0ZYI0_9ENTR</name>